<evidence type="ECO:0000313" key="3">
    <source>
        <dbReference type="Proteomes" id="UP000027002"/>
    </source>
</evidence>
<dbReference type="EMBL" id="CP072753">
    <property type="protein sequence ID" value="QUC16992.1"/>
    <property type="molecule type" value="Genomic_DNA"/>
</dbReference>
<keyword evidence="3" id="KW-1185">Reference proteome</keyword>
<dbReference type="GeneID" id="66062011"/>
<organism evidence="2 3">
    <name type="scientific">Ustilaginoidea virens</name>
    <name type="common">Rice false smut fungus</name>
    <name type="synonym">Villosiclava virens</name>
    <dbReference type="NCBI Taxonomy" id="1159556"/>
    <lineage>
        <taxon>Eukaryota</taxon>
        <taxon>Fungi</taxon>
        <taxon>Dikarya</taxon>
        <taxon>Ascomycota</taxon>
        <taxon>Pezizomycotina</taxon>
        <taxon>Sordariomycetes</taxon>
        <taxon>Hypocreomycetidae</taxon>
        <taxon>Hypocreales</taxon>
        <taxon>Clavicipitaceae</taxon>
        <taxon>Ustilaginoidea</taxon>
    </lineage>
</organism>
<proteinExistence type="predicted"/>
<dbReference type="KEGG" id="uvi:66062011"/>
<dbReference type="Proteomes" id="UP000027002">
    <property type="component" value="Chromosome 1"/>
</dbReference>
<protein>
    <submittedName>
        <fullName evidence="2">Uncharacterized protein</fullName>
    </submittedName>
</protein>
<dbReference type="AlphaFoldDB" id="A0A8E5HKJ8"/>
<name>A0A8E5HKJ8_USTVR</name>
<gene>
    <name evidence="2" type="ORF">UV8b_01233</name>
</gene>
<accession>A0A8E5HKJ8</accession>
<evidence type="ECO:0000313" key="2">
    <source>
        <dbReference type="EMBL" id="QUC16992.1"/>
    </source>
</evidence>
<dbReference type="RefSeq" id="XP_042994665.1">
    <property type="nucleotide sequence ID" value="XM_043138731.1"/>
</dbReference>
<evidence type="ECO:0000256" key="1">
    <source>
        <dbReference type="SAM" id="MobiDB-lite"/>
    </source>
</evidence>
<sequence>MAPWLLQKRRNETVSVDAIAAMYDAELGLFMKKHRLPDGGYELPIDGRDKLSKHERNCLAQPSRREVEGPRCTLHGTSRPSMP</sequence>
<feature type="compositionally biased region" description="Basic and acidic residues" evidence="1">
    <location>
        <begin position="58"/>
        <end position="69"/>
    </location>
</feature>
<reference evidence="2" key="1">
    <citation type="submission" date="2020-03" db="EMBL/GenBank/DDBJ databases">
        <title>A mixture of massive structural variations and highly conserved coding sequences in Ustilaginoidea virens genome.</title>
        <authorList>
            <person name="Zhang K."/>
            <person name="Zhao Z."/>
            <person name="Zhang Z."/>
            <person name="Li Y."/>
            <person name="Hsiang T."/>
            <person name="Sun W."/>
        </authorList>
    </citation>
    <scope>NUCLEOTIDE SEQUENCE</scope>
    <source>
        <strain evidence="2">UV-8b</strain>
    </source>
</reference>
<feature type="region of interest" description="Disordered" evidence="1">
    <location>
        <begin position="58"/>
        <end position="83"/>
    </location>
</feature>
<dbReference type="OrthoDB" id="5419928at2759"/>